<sequence length="142" mass="14673">MMILSIVTAQDGPPLAIILSENLRLIGFTDILAVLLILRGCGISGIGEMGSFDTGATEGAVIIDASRASTKSFLGLSTEVGEGGRSESFNAVSLGEARDGGVLIFNGGDCGVLRATSLGETQFLQSMDFVQTPSVQPQISTF</sequence>
<gene>
    <name evidence="1" type="ORF">PIB30_076612</name>
</gene>
<name>A0ABU6TT88_9FABA</name>
<comment type="caution">
    <text evidence="1">The sequence shown here is derived from an EMBL/GenBank/DDBJ whole genome shotgun (WGS) entry which is preliminary data.</text>
</comment>
<evidence type="ECO:0000313" key="1">
    <source>
        <dbReference type="EMBL" id="MED6150853.1"/>
    </source>
</evidence>
<accession>A0ABU6TT88</accession>
<evidence type="ECO:0000313" key="2">
    <source>
        <dbReference type="Proteomes" id="UP001341840"/>
    </source>
</evidence>
<proteinExistence type="predicted"/>
<protein>
    <submittedName>
        <fullName evidence="1">Uncharacterized protein</fullName>
    </submittedName>
</protein>
<dbReference type="EMBL" id="JASCZI010091629">
    <property type="protein sequence ID" value="MED6150853.1"/>
    <property type="molecule type" value="Genomic_DNA"/>
</dbReference>
<keyword evidence="2" id="KW-1185">Reference proteome</keyword>
<organism evidence="1 2">
    <name type="scientific">Stylosanthes scabra</name>
    <dbReference type="NCBI Taxonomy" id="79078"/>
    <lineage>
        <taxon>Eukaryota</taxon>
        <taxon>Viridiplantae</taxon>
        <taxon>Streptophyta</taxon>
        <taxon>Embryophyta</taxon>
        <taxon>Tracheophyta</taxon>
        <taxon>Spermatophyta</taxon>
        <taxon>Magnoliopsida</taxon>
        <taxon>eudicotyledons</taxon>
        <taxon>Gunneridae</taxon>
        <taxon>Pentapetalae</taxon>
        <taxon>rosids</taxon>
        <taxon>fabids</taxon>
        <taxon>Fabales</taxon>
        <taxon>Fabaceae</taxon>
        <taxon>Papilionoideae</taxon>
        <taxon>50 kb inversion clade</taxon>
        <taxon>dalbergioids sensu lato</taxon>
        <taxon>Dalbergieae</taxon>
        <taxon>Pterocarpus clade</taxon>
        <taxon>Stylosanthes</taxon>
    </lineage>
</organism>
<dbReference type="Proteomes" id="UP001341840">
    <property type="component" value="Unassembled WGS sequence"/>
</dbReference>
<reference evidence="1 2" key="1">
    <citation type="journal article" date="2023" name="Plants (Basel)">
        <title>Bridging the Gap: Combining Genomics and Transcriptomics Approaches to Understand Stylosanthes scabra, an Orphan Legume from the Brazilian Caatinga.</title>
        <authorList>
            <person name="Ferreira-Neto J.R.C."/>
            <person name="da Silva M.D."/>
            <person name="Binneck E."/>
            <person name="de Melo N.F."/>
            <person name="da Silva R.H."/>
            <person name="de Melo A.L.T.M."/>
            <person name="Pandolfi V."/>
            <person name="Bustamante F.O."/>
            <person name="Brasileiro-Vidal A.C."/>
            <person name="Benko-Iseppon A.M."/>
        </authorList>
    </citation>
    <scope>NUCLEOTIDE SEQUENCE [LARGE SCALE GENOMIC DNA]</scope>
    <source>
        <tissue evidence="1">Leaves</tissue>
    </source>
</reference>